<sequence>MVKQEAFELEQFIDKYETEVKYNVAETCCYSMSLREIENISGNKFDFDKIANERLAYSYIQGSPGLKKAIGGLYETIGPENLVVTNGGIGANFLSFYTLVGPGDHVIVLSPIYQQLSSVPKMFGADVEIIKLNFEDGFQPNLKQLEAKMRKNTKMIVMNNPNNPTGCIFPQETVLKIVDIARKYGSYILSDEVYRPLFHSLEPADSEPKAIADLYERGISTGSMSKSFSVAGIRLGWIASRDKNVIEGSLIRRDFNMISVGVIDDIIAQYVLQNKEAIMKHNYQLCVQNLVILDDAIRRSKGKLEYVRPKAGTTAFVKVNNKDVSSTMQMCLNLAKHDNVLAVPGETFNYPGFLRIGFANRREDLINGLEKILAYLNV</sequence>
<comment type="similarity">
    <text evidence="1">Belongs to the class-I pyridoxal-phosphate-dependent aminotransferase family.</text>
</comment>
<dbReference type="Pfam" id="PF00155">
    <property type="entry name" value="Aminotran_1_2"/>
    <property type="match status" value="1"/>
</dbReference>
<dbReference type="CDD" id="cd00609">
    <property type="entry name" value="AAT_like"/>
    <property type="match status" value="1"/>
</dbReference>
<evidence type="ECO:0000313" key="4">
    <source>
        <dbReference type="EMBL" id="VUG18134.1"/>
    </source>
</evidence>
<dbReference type="EMBL" id="CABFWN010000003">
    <property type="protein sequence ID" value="VUG18134.1"/>
    <property type="molecule type" value="Genomic_DNA"/>
</dbReference>
<dbReference type="GO" id="GO:0003824">
    <property type="term" value="F:catalytic activity"/>
    <property type="evidence" value="ECO:0007669"/>
    <property type="project" value="InterPro"/>
</dbReference>
<dbReference type="Proteomes" id="UP000478008">
    <property type="component" value="Unassembled WGS sequence"/>
</dbReference>
<evidence type="ECO:0000256" key="2">
    <source>
        <dbReference type="ARBA" id="ARBA00022898"/>
    </source>
</evidence>
<feature type="domain" description="Aminotransferase class I/classII large" evidence="3">
    <location>
        <begin position="52"/>
        <end position="364"/>
    </location>
</feature>
<evidence type="ECO:0000259" key="3">
    <source>
        <dbReference type="Pfam" id="PF00155"/>
    </source>
</evidence>
<dbReference type="InterPro" id="IPR015424">
    <property type="entry name" value="PyrdxlP-dep_Trfase"/>
</dbReference>
<dbReference type="InterPro" id="IPR004838">
    <property type="entry name" value="NHTrfase_class1_PyrdxlP-BS"/>
</dbReference>
<organism evidence="4 5">
    <name type="scientific">Dekkera bruxellensis</name>
    <name type="common">Brettanomyces custersii</name>
    <dbReference type="NCBI Taxonomy" id="5007"/>
    <lineage>
        <taxon>Eukaryota</taxon>
        <taxon>Fungi</taxon>
        <taxon>Dikarya</taxon>
        <taxon>Ascomycota</taxon>
        <taxon>Saccharomycotina</taxon>
        <taxon>Pichiomycetes</taxon>
        <taxon>Pichiales</taxon>
        <taxon>Pichiaceae</taxon>
        <taxon>Brettanomyces</taxon>
    </lineage>
</organism>
<dbReference type="Gene3D" id="3.90.1150.10">
    <property type="entry name" value="Aspartate Aminotransferase, domain 1"/>
    <property type="match status" value="1"/>
</dbReference>
<name>A0A7D9CXK4_DEKBR</name>
<keyword evidence="2" id="KW-0663">Pyridoxal phosphate</keyword>
<proteinExistence type="inferred from homology"/>
<dbReference type="PROSITE" id="PS00105">
    <property type="entry name" value="AA_TRANSFER_CLASS_1"/>
    <property type="match status" value="1"/>
</dbReference>
<dbReference type="PANTHER" id="PTHR43510:SF1">
    <property type="entry name" value="AMINOTRANSFERASE FUNCTION, HYPOTHETICAL (EUROFUNG)"/>
    <property type="match status" value="1"/>
</dbReference>
<evidence type="ECO:0000313" key="5">
    <source>
        <dbReference type="Proteomes" id="UP000478008"/>
    </source>
</evidence>
<dbReference type="SUPFAM" id="SSF53383">
    <property type="entry name" value="PLP-dependent transferases"/>
    <property type="match status" value="1"/>
</dbReference>
<keyword evidence="5" id="KW-1185">Reference proteome</keyword>
<dbReference type="InterPro" id="IPR004839">
    <property type="entry name" value="Aminotransferase_I/II_large"/>
</dbReference>
<protein>
    <submittedName>
        <fullName evidence="4">DEBR0S3_03114g1_1</fullName>
    </submittedName>
</protein>
<gene>
    <name evidence="4" type="ORF">DEBR0S3_03114G</name>
</gene>
<dbReference type="AlphaFoldDB" id="A0A7D9CXK4"/>
<evidence type="ECO:0000256" key="1">
    <source>
        <dbReference type="ARBA" id="ARBA00007441"/>
    </source>
</evidence>
<reference evidence="4 5" key="1">
    <citation type="submission" date="2019-07" db="EMBL/GenBank/DDBJ databases">
        <authorList>
            <person name="Friedrich A."/>
            <person name="Schacherer J."/>
        </authorList>
    </citation>
    <scope>NUCLEOTIDE SEQUENCE [LARGE SCALE GENOMIC DNA]</scope>
</reference>
<dbReference type="InterPro" id="IPR015422">
    <property type="entry name" value="PyrdxlP-dep_Trfase_small"/>
</dbReference>
<accession>A0A7D9CXK4</accession>
<dbReference type="GO" id="GO:0030170">
    <property type="term" value="F:pyridoxal phosphate binding"/>
    <property type="evidence" value="ECO:0007669"/>
    <property type="project" value="InterPro"/>
</dbReference>
<dbReference type="Gene3D" id="3.40.640.10">
    <property type="entry name" value="Type I PLP-dependent aspartate aminotransferase-like (Major domain)"/>
    <property type="match status" value="1"/>
</dbReference>
<dbReference type="PANTHER" id="PTHR43510">
    <property type="entry name" value="AMINOTRANSFERASE FUNCTION, HYPOTHETICAL (EUROFUNG)"/>
    <property type="match status" value="1"/>
</dbReference>
<dbReference type="InterPro" id="IPR015421">
    <property type="entry name" value="PyrdxlP-dep_Trfase_major"/>
</dbReference>